<dbReference type="InterPro" id="IPR036388">
    <property type="entry name" value="WH-like_DNA-bd_sf"/>
</dbReference>
<dbReference type="Pfam" id="PF00392">
    <property type="entry name" value="GntR"/>
    <property type="match status" value="1"/>
</dbReference>
<dbReference type="Gene3D" id="1.20.120.530">
    <property type="entry name" value="GntR ligand-binding domain-like"/>
    <property type="match status" value="1"/>
</dbReference>
<keyword evidence="6" id="KW-1185">Reference proteome</keyword>
<keyword evidence="3" id="KW-0804">Transcription</keyword>
<dbReference type="InterPro" id="IPR008920">
    <property type="entry name" value="TF_FadR/GntR_C"/>
</dbReference>
<dbReference type="Gene3D" id="1.10.10.10">
    <property type="entry name" value="Winged helix-like DNA-binding domain superfamily/Winged helix DNA-binding domain"/>
    <property type="match status" value="1"/>
</dbReference>
<evidence type="ECO:0000256" key="2">
    <source>
        <dbReference type="ARBA" id="ARBA00023125"/>
    </source>
</evidence>
<dbReference type="PANTHER" id="PTHR43537">
    <property type="entry name" value="TRANSCRIPTIONAL REGULATOR, GNTR FAMILY"/>
    <property type="match status" value="1"/>
</dbReference>
<dbReference type="SMART" id="SM00345">
    <property type="entry name" value="HTH_GNTR"/>
    <property type="match status" value="1"/>
</dbReference>
<dbReference type="RefSeq" id="WP_023849301.1">
    <property type="nucleotide sequence ID" value="NZ_CP047170.1"/>
</dbReference>
<keyword evidence="5" id="KW-0614">Plasmid</keyword>
<dbReference type="SUPFAM" id="SSF46785">
    <property type="entry name" value="Winged helix' DNA-binding domain"/>
    <property type="match status" value="1"/>
</dbReference>
<proteinExistence type="predicted"/>
<dbReference type="PRINTS" id="PR00035">
    <property type="entry name" value="HTHGNTR"/>
</dbReference>
<dbReference type="Proteomes" id="UP000596387">
    <property type="component" value="Plasmid p-SCP4"/>
</dbReference>
<feature type="domain" description="HTH gntR-type" evidence="4">
    <location>
        <begin position="11"/>
        <end position="78"/>
    </location>
</feature>
<dbReference type="InterPro" id="IPR000524">
    <property type="entry name" value="Tscrpt_reg_HTH_GntR"/>
</dbReference>
<sequence>MASIHKANGKTSLARTIAADIREAIIDARFEFGEALSEENLAAAFGVSRTPVREALNLLQLEDLVSIVPKSGTYIFTPGLEDIEMLCDYRAGLEMQALDLALVNAPDALAARLAEIAGEMETPVAEDDMRAYGRLDAVYHQEIIGHAGNCYLERGYAMVVGRVSALRTQLAARATGEPHRSMADHRAMARLIAEGRTAEVREMLARHVGQTKVNYTNAFLAQKPRAESERQRLKALFSQRRD</sequence>
<dbReference type="PANTHER" id="PTHR43537:SF50">
    <property type="entry name" value="TRANSCRIPTIONAL REGULATORY PROTEIN"/>
    <property type="match status" value="1"/>
</dbReference>
<evidence type="ECO:0000313" key="6">
    <source>
        <dbReference type="Proteomes" id="UP000596387"/>
    </source>
</evidence>
<evidence type="ECO:0000313" key="5">
    <source>
        <dbReference type="EMBL" id="QRF69180.1"/>
    </source>
</evidence>
<evidence type="ECO:0000256" key="1">
    <source>
        <dbReference type="ARBA" id="ARBA00023015"/>
    </source>
</evidence>
<geneLocation type="plasmid" evidence="5 6">
    <name>p-SCP4</name>
</geneLocation>
<dbReference type="CDD" id="cd07377">
    <property type="entry name" value="WHTH_GntR"/>
    <property type="match status" value="1"/>
</dbReference>
<dbReference type="PROSITE" id="PS50949">
    <property type="entry name" value="HTH_GNTR"/>
    <property type="match status" value="1"/>
</dbReference>
<dbReference type="SMART" id="SM00895">
    <property type="entry name" value="FCD"/>
    <property type="match status" value="1"/>
</dbReference>
<gene>
    <name evidence="5" type="ORF">GQA70_22840</name>
</gene>
<name>A0ABX7FF68_9RHOB</name>
<evidence type="ECO:0000256" key="3">
    <source>
        <dbReference type="ARBA" id="ARBA00023163"/>
    </source>
</evidence>
<dbReference type="EMBL" id="CP047170">
    <property type="protein sequence ID" value="QRF69180.1"/>
    <property type="molecule type" value="Genomic_DNA"/>
</dbReference>
<evidence type="ECO:0000259" key="4">
    <source>
        <dbReference type="PROSITE" id="PS50949"/>
    </source>
</evidence>
<keyword evidence="1" id="KW-0805">Transcription regulation</keyword>
<dbReference type="SUPFAM" id="SSF48008">
    <property type="entry name" value="GntR ligand-binding domain-like"/>
    <property type="match status" value="1"/>
</dbReference>
<protein>
    <submittedName>
        <fullName evidence="5">GntR family transcriptional regulator</fullName>
    </submittedName>
</protein>
<accession>A0ABX7FF68</accession>
<keyword evidence="2" id="KW-0238">DNA-binding</keyword>
<organism evidence="5 6">
    <name type="scientific">Ponticoccus alexandrii</name>
    <dbReference type="NCBI Taxonomy" id="1943633"/>
    <lineage>
        <taxon>Bacteria</taxon>
        <taxon>Pseudomonadati</taxon>
        <taxon>Pseudomonadota</taxon>
        <taxon>Alphaproteobacteria</taxon>
        <taxon>Rhodobacterales</taxon>
        <taxon>Roseobacteraceae</taxon>
        <taxon>Ponticoccus</taxon>
    </lineage>
</organism>
<dbReference type="InterPro" id="IPR036390">
    <property type="entry name" value="WH_DNA-bd_sf"/>
</dbReference>
<dbReference type="InterPro" id="IPR011711">
    <property type="entry name" value="GntR_C"/>
</dbReference>
<dbReference type="Pfam" id="PF07729">
    <property type="entry name" value="FCD"/>
    <property type="match status" value="1"/>
</dbReference>
<reference evidence="5 6" key="1">
    <citation type="submission" date="2019-12" db="EMBL/GenBank/DDBJ databases">
        <title>Complete Genome Sequence of a Quorum-Sensing Bacterium,Rhodobacteraceae bacterium C31, Isolated from a marine microalgae symbiotic bacteria.</title>
        <authorList>
            <person name="Zhang Y."/>
        </authorList>
    </citation>
    <scope>NUCLEOTIDE SEQUENCE [LARGE SCALE GENOMIC DNA]</scope>
    <source>
        <strain evidence="5 6">C31</strain>
        <plasmid evidence="5 6">p-SCP4</plasmid>
    </source>
</reference>